<protein>
    <submittedName>
        <fullName evidence="1">Uncharacterized protein</fullName>
    </submittedName>
</protein>
<dbReference type="EMBL" id="NMUH01001502">
    <property type="protein sequence ID" value="MQL92951.1"/>
    <property type="molecule type" value="Genomic_DNA"/>
</dbReference>
<organism evidence="1 2">
    <name type="scientific">Colocasia esculenta</name>
    <name type="common">Wild taro</name>
    <name type="synonym">Arum esculentum</name>
    <dbReference type="NCBI Taxonomy" id="4460"/>
    <lineage>
        <taxon>Eukaryota</taxon>
        <taxon>Viridiplantae</taxon>
        <taxon>Streptophyta</taxon>
        <taxon>Embryophyta</taxon>
        <taxon>Tracheophyta</taxon>
        <taxon>Spermatophyta</taxon>
        <taxon>Magnoliopsida</taxon>
        <taxon>Liliopsida</taxon>
        <taxon>Araceae</taxon>
        <taxon>Aroideae</taxon>
        <taxon>Colocasieae</taxon>
        <taxon>Colocasia</taxon>
    </lineage>
</organism>
<evidence type="ECO:0000313" key="1">
    <source>
        <dbReference type="EMBL" id="MQL92951.1"/>
    </source>
</evidence>
<dbReference type="AlphaFoldDB" id="A0A843V988"/>
<sequence>MHCKFFHSFNPSFRKSGLVTGGENFLDYGTGSGILGIAALKFAKDELRSPQEGFPFVEPFRFLLRACQTVYEKQTKIYFTRGIGCEP</sequence>
<comment type="caution">
    <text evidence="1">The sequence shown here is derived from an EMBL/GenBank/DDBJ whole genome shotgun (WGS) entry which is preliminary data.</text>
</comment>
<gene>
    <name evidence="1" type="ORF">Taro_025586</name>
</gene>
<name>A0A843V988_COLES</name>
<proteinExistence type="predicted"/>
<dbReference type="OrthoDB" id="419617at2759"/>
<accession>A0A843V988</accession>
<keyword evidence="2" id="KW-1185">Reference proteome</keyword>
<dbReference type="Proteomes" id="UP000652761">
    <property type="component" value="Unassembled WGS sequence"/>
</dbReference>
<dbReference type="Pfam" id="PF06325">
    <property type="entry name" value="PrmA"/>
    <property type="match status" value="1"/>
</dbReference>
<evidence type="ECO:0000313" key="2">
    <source>
        <dbReference type="Proteomes" id="UP000652761"/>
    </source>
</evidence>
<reference evidence="1" key="1">
    <citation type="submission" date="2017-07" db="EMBL/GenBank/DDBJ databases">
        <title>Taro Niue Genome Assembly and Annotation.</title>
        <authorList>
            <person name="Atibalentja N."/>
            <person name="Keating K."/>
            <person name="Fields C.J."/>
        </authorList>
    </citation>
    <scope>NUCLEOTIDE SEQUENCE</scope>
    <source>
        <strain evidence="1">Niue_2</strain>
        <tissue evidence="1">Leaf</tissue>
    </source>
</reference>